<comment type="cofactor">
    <cofactor evidence="1">
        <name>Zn(2+)</name>
        <dbReference type="ChEBI" id="CHEBI:29105"/>
    </cofactor>
</comment>
<dbReference type="PANTHER" id="PTHR43690">
    <property type="entry name" value="NARDILYSIN"/>
    <property type="match status" value="1"/>
</dbReference>
<evidence type="ECO:0000256" key="3">
    <source>
        <dbReference type="ARBA" id="ARBA00022670"/>
    </source>
</evidence>
<protein>
    <submittedName>
        <fullName evidence="11">Insulinase family protein</fullName>
    </submittedName>
</protein>
<keyword evidence="5" id="KW-0378">Hydrolase</keyword>
<dbReference type="InterPro" id="IPR011765">
    <property type="entry name" value="Pept_M16_N"/>
</dbReference>
<dbReference type="RefSeq" id="WP_151167613.1">
    <property type="nucleotide sequence ID" value="NZ_WACR01000005.1"/>
</dbReference>
<dbReference type="Gene3D" id="3.30.830.10">
    <property type="entry name" value="Metalloenzyme, LuxS/M16 peptidase-like"/>
    <property type="match status" value="4"/>
</dbReference>
<evidence type="ECO:0000256" key="4">
    <source>
        <dbReference type="ARBA" id="ARBA00022723"/>
    </source>
</evidence>
<dbReference type="GO" id="GO:0004222">
    <property type="term" value="F:metalloendopeptidase activity"/>
    <property type="evidence" value="ECO:0007669"/>
    <property type="project" value="InterPro"/>
</dbReference>
<dbReference type="SUPFAM" id="SSF63411">
    <property type="entry name" value="LuxS/MPP-like metallohydrolase"/>
    <property type="match status" value="4"/>
</dbReference>
<evidence type="ECO:0000259" key="10">
    <source>
        <dbReference type="Pfam" id="PF05193"/>
    </source>
</evidence>
<dbReference type="GO" id="GO:0046872">
    <property type="term" value="F:metal ion binding"/>
    <property type="evidence" value="ECO:0007669"/>
    <property type="project" value="UniProtKB-KW"/>
</dbReference>
<sequence>MLRNSIYLALFIFLASCSQKSPKHETKTKKDSNGFTYEYVTNDPLNARIYTLKNGLKVFLTNYEDEPRIQTQIGFNTGGANDPENATGLAHYLEHMLFKGTSEYGTIDYESEKPLLDSIEVMFEHYRTLDDEEKRKAYYSKIDSVSQVASQYTVPNEYDKLMSMVGATGTNAYTNNDQTVYINDIPANELERWLQVERNRFQELVPRLFHTELETVYEEKNQSLDNDYSKTFDALNKMLYPGHPYGTQTVIGTIDHLKNPSITEIKKYFDKYYVPDNALISMSGDIDYDETIKLIDKYFGDWESDGVSLPNHPQAEPVTEVKKEEVYGPDSEFLYMGYRIPGSDQKTKLTAELADMVMNNSEVGLIDLNLIQNQKVLRAGSFVRDQKDHDAYIMYGNPREGQSLDDVKNLLLAQIDSLRKGAFSDEMLEAIITDLEVSEMRSNERNWSRASTYLGSFRDNEPWINHVSRFDSMRTITKQDIMDFAQKNYRDDNYVIVYKRNGEDTTKVQIEKPQITEIDINRDTNSVFFKTLKSEKPERLKPVYVDYEKDIQNTKLGNKIPVYYTKNKDNSLFTMYYLLDMGRLSDPKLNTAVKYLEYLGTDSLSAEEIKSEMYRLGCSFRVYPGNHTAYISLNGLEKNLAEATELFEHLLSNVEPDEEALDNMITDIIKEREDNKKSKFYILYMGLNDYGTYGKESPGKYNLSKDELEALSGDELTGIIKDLLNYEHRVLYYGAQDLNKVKKTLEPRHYIAENLKAPKKEKEFEFWKNDENEVYWTHYDMVQTELMFLNINRDFDEELLPLVKMYNEYFSGSMGSIVFQEMREGKALAYSAYASYSTPYLPDEPFKIRAFIGTQADKLPDALPAMVETLNNPPASEKAFENAKEALMSQIESERVTKTSILFNYETARRMGYDTDIRKAVYEAAPDITLQDVLDFQKDNVKDKNFRLMVLGDKDKIDFEALEKYGPVKELKLEEIFGY</sequence>
<dbReference type="PROSITE" id="PS51257">
    <property type="entry name" value="PROKAR_LIPOPROTEIN"/>
    <property type="match status" value="1"/>
</dbReference>
<reference evidence="11 12" key="1">
    <citation type="submission" date="2019-09" db="EMBL/GenBank/DDBJ databases">
        <title>Genomes of Cryomorphaceae.</title>
        <authorList>
            <person name="Bowman J.P."/>
        </authorList>
    </citation>
    <scope>NUCLEOTIDE SEQUENCE [LARGE SCALE GENOMIC DNA]</scope>
    <source>
        <strain evidence="11 12">KCTC 52047</strain>
    </source>
</reference>
<dbReference type="InterPro" id="IPR011249">
    <property type="entry name" value="Metalloenz_LuxS/M16"/>
</dbReference>
<dbReference type="OrthoDB" id="9811314at2"/>
<keyword evidence="6" id="KW-0862">Zinc</keyword>
<comment type="similarity">
    <text evidence="2 8">Belongs to the peptidase M16 family.</text>
</comment>
<dbReference type="Proteomes" id="UP000435357">
    <property type="component" value="Unassembled WGS sequence"/>
</dbReference>
<dbReference type="PANTHER" id="PTHR43690:SF17">
    <property type="entry name" value="PROTEIN YHJJ"/>
    <property type="match status" value="1"/>
</dbReference>
<keyword evidence="7" id="KW-0482">Metalloprotease</keyword>
<dbReference type="PROSITE" id="PS00143">
    <property type="entry name" value="INSULINASE"/>
    <property type="match status" value="1"/>
</dbReference>
<gene>
    <name evidence="11" type="ORF">F3059_07005</name>
</gene>
<feature type="domain" description="Peptidase M16 C-terminal" evidence="10">
    <location>
        <begin position="731"/>
        <end position="887"/>
    </location>
</feature>
<evidence type="ECO:0000313" key="12">
    <source>
        <dbReference type="Proteomes" id="UP000435357"/>
    </source>
</evidence>
<feature type="domain" description="Peptidase M16 C-terminal" evidence="10">
    <location>
        <begin position="263"/>
        <end position="433"/>
    </location>
</feature>
<dbReference type="InterPro" id="IPR007863">
    <property type="entry name" value="Peptidase_M16_C"/>
</dbReference>
<keyword evidence="4" id="KW-0479">Metal-binding</keyword>
<name>A0A6N6M7F0_9FLAO</name>
<dbReference type="AlphaFoldDB" id="A0A6N6M7F0"/>
<dbReference type="InterPro" id="IPR050626">
    <property type="entry name" value="Peptidase_M16"/>
</dbReference>
<feature type="domain" description="Peptidase M16 N-terminal" evidence="9">
    <location>
        <begin position="64"/>
        <end position="106"/>
    </location>
</feature>
<accession>A0A6N6M7F0</accession>
<organism evidence="11 12">
    <name type="scientific">Salibacter halophilus</name>
    <dbReference type="NCBI Taxonomy" id="1803916"/>
    <lineage>
        <taxon>Bacteria</taxon>
        <taxon>Pseudomonadati</taxon>
        <taxon>Bacteroidota</taxon>
        <taxon>Flavobacteriia</taxon>
        <taxon>Flavobacteriales</taxon>
        <taxon>Salibacteraceae</taxon>
        <taxon>Salibacter</taxon>
    </lineage>
</organism>
<dbReference type="InterPro" id="IPR001431">
    <property type="entry name" value="Pept_M16_Zn_BS"/>
</dbReference>
<evidence type="ECO:0000256" key="7">
    <source>
        <dbReference type="ARBA" id="ARBA00023049"/>
    </source>
</evidence>
<evidence type="ECO:0000313" key="11">
    <source>
        <dbReference type="EMBL" id="KAB1064440.1"/>
    </source>
</evidence>
<evidence type="ECO:0000256" key="5">
    <source>
        <dbReference type="ARBA" id="ARBA00022801"/>
    </source>
</evidence>
<evidence type="ECO:0000256" key="2">
    <source>
        <dbReference type="ARBA" id="ARBA00007261"/>
    </source>
</evidence>
<proteinExistence type="inferred from homology"/>
<evidence type="ECO:0000259" key="9">
    <source>
        <dbReference type="Pfam" id="PF00675"/>
    </source>
</evidence>
<comment type="caution">
    <text evidence="11">The sequence shown here is derived from an EMBL/GenBank/DDBJ whole genome shotgun (WGS) entry which is preliminary data.</text>
</comment>
<dbReference type="Pfam" id="PF00675">
    <property type="entry name" value="Peptidase_M16"/>
    <property type="match status" value="1"/>
</dbReference>
<evidence type="ECO:0000256" key="1">
    <source>
        <dbReference type="ARBA" id="ARBA00001947"/>
    </source>
</evidence>
<keyword evidence="3" id="KW-0645">Protease</keyword>
<dbReference type="EMBL" id="WACR01000005">
    <property type="protein sequence ID" value="KAB1064440.1"/>
    <property type="molecule type" value="Genomic_DNA"/>
</dbReference>
<dbReference type="Pfam" id="PF05193">
    <property type="entry name" value="Peptidase_M16_C"/>
    <property type="match status" value="2"/>
</dbReference>
<evidence type="ECO:0000256" key="6">
    <source>
        <dbReference type="ARBA" id="ARBA00022833"/>
    </source>
</evidence>
<keyword evidence="12" id="KW-1185">Reference proteome</keyword>
<evidence type="ECO:0000256" key="8">
    <source>
        <dbReference type="RuleBase" id="RU004447"/>
    </source>
</evidence>
<dbReference type="GO" id="GO:0006508">
    <property type="term" value="P:proteolysis"/>
    <property type="evidence" value="ECO:0007669"/>
    <property type="project" value="UniProtKB-KW"/>
</dbReference>